<evidence type="ECO:0000256" key="2">
    <source>
        <dbReference type="ARBA" id="ARBA00023134"/>
    </source>
</evidence>
<accession>A0A6J8E8D4</accession>
<dbReference type="Proteomes" id="UP000507470">
    <property type="component" value="Unassembled WGS sequence"/>
</dbReference>
<dbReference type="PANTHER" id="PTHR24072">
    <property type="entry name" value="RHO FAMILY GTPASE"/>
    <property type="match status" value="1"/>
</dbReference>
<dbReference type="PROSITE" id="PS51420">
    <property type="entry name" value="RHO"/>
    <property type="match status" value="1"/>
</dbReference>
<dbReference type="Gene3D" id="3.30.70.1390">
    <property type="entry name" value="ROC domain from the Parkinson's disease-associated leucine-rich repeat kinase 2"/>
    <property type="match status" value="1"/>
</dbReference>
<evidence type="ECO:0000313" key="4">
    <source>
        <dbReference type="Proteomes" id="UP000507470"/>
    </source>
</evidence>
<dbReference type="SMART" id="SM00174">
    <property type="entry name" value="RHO"/>
    <property type="match status" value="1"/>
</dbReference>
<keyword evidence="1" id="KW-0547">Nucleotide-binding</keyword>
<dbReference type="OrthoDB" id="10419323at2759"/>
<dbReference type="AlphaFoldDB" id="A0A6J8E8D4"/>
<dbReference type="Pfam" id="PF08477">
    <property type="entry name" value="Roc"/>
    <property type="match status" value="1"/>
</dbReference>
<evidence type="ECO:0000313" key="3">
    <source>
        <dbReference type="EMBL" id="CAC5416398.1"/>
    </source>
</evidence>
<dbReference type="Gene3D" id="3.40.50.300">
    <property type="entry name" value="P-loop containing nucleotide triphosphate hydrolases"/>
    <property type="match status" value="2"/>
</dbReference>
<keyword evidence="4" id="KW-1185">Reference proteome</keyword>
<dbReference type="GO" id="GO:0005525">
    <property type="term" value="F:GTP binding"/>
    <property type="evidence" value="ECO:0007669"/>
    <property type="project" value="UniProtKB-KW"/>
</dbReference>
<dbReference type="InterPro" id="IPR027417">
    <property type="entry name" value="P-loop_NTPase"/>
</dbReference>
<dbReference type="GO" id="GO:0007264">
    <property type="term" value="P:small GTPase-mediated signal transduction"/>
    <property type="evidence" value="ECO:0007669"/>
    <property type="project" value="InterPro"/>
</dbReference>
<sequence>MQQTNFKLENVPDLLDCYPTEFDCYKVKLKLHGVDITVNLHDTAGQKNYDNLRPLSYRRIGVVLLVFSVISPDSFENMEAKWIPEIHHFTNDYKSRHDETILANLKKFKQMPLEQRDIDAFCKSHSLKYFETSAETGDGVEACLYAAVAAGMAFKYGKNNIPYRLKIHVLENETVERSRADPSKILYKGLSKVNKSLKRDLLEWIVRDSEKVNIKEIKEYLEDKEIHDFERFKSQLTKFQFSEDDQIPLTIWKMGKAAEEQYREVLQSCVENRYMERLPVVGLFGVRKTCLTRKLLRKQISDVTSTNGIEIMTQKYPAEVQKADLFADLKGWSESEASLDDFAEVALLDFAGQYEFYATHQTFLNKHAIYLLVIDVSKNIKGLIISEDVDENFLDLSEIPFEDIGEYINFWMDAIHCYCDEEQEIDNTKEALPSIIVVGTCCDKLQIDKETRKWEIQKQFDEILGDHPKRKHIKDFIMLSNTTSSETDFDVLRHRIVQLASKVETWDNNFRLVGLSMNKSWINTEKTKIKS</sequence>
<dbReference type="SMART" id="SM00173">
    <property type="entry name" value="RAS"/>
    <property type="match status" value="1"/>
</dbReference>
<dbReference type="SUPFAM" id="SSF52540">
    <property type="entry name" value="P-loop containing nucleoside triphosphate hydrolases"/>
    <property type="match status" value="2"/>
</dbReference>
<dbReference type="SMART" id="SM00175">
    <property type="entry name" value="RAB"/>
    <property type="match status" value="1"/>
</dbReference>
<protein>
    <submittedName>
        <fullName evidence="3">RHOB</fullName>
    </submittedName>
</protein>
<gene>
    <name evidence="3" type="ORF">MCOR_49031</name>
</gene>
<organism evidence="3 4">
    <name type="scientific">Mytilus coruscus</name>
    <name type="common">Sea mussel</name>
    <dbReference type="NCBI Taxonomy" id="42192"/>
    <lineage>
        <taxon>Eukaryota</taxon>
        <taxon>Metazoa</taxon>
        <taxon>Spiralia</taxon>
        <taxon>Lophotrochozoa</taxon>
        <taxon>Mollusca</taxon>
        <taxon>Bivalvia</taxon>
        <taxon>Autobranchia</taxon>
        <taxon>Pteriomorphia</taxon>
        <taxon>Mytilida</taxon>
        <taxon>Mytiloidea</taxon>
        <taxon>Mytilidae</taxon>
        <taxon>Mytilinae</taxon>
        <taxon>Mytilus</taxon>
    </lineage>
</organism>
<proteinExistence type="predicted"/>
<dbReference type="InterPro" id="IPR001806">
    <property type="entry name" value="Small_GTPase"/>
</dbReference>
<evidence type="ECO:0000256" key="1">
    <source>
        <dbReference type="ARBA" id="ARBA00022741"/>
    </source>
</evidence>
<dbReference type="EMBL" id="CACVKT020008632">
    <property type="protein sequence ID" value="CAC5416398.1"/>
    <property type="molecule type" value="Genomic_DNA"/>
</dbReference>
<reference evidence="3 4" key="1">
    <citation type="submission" date="2020-06" db="EMBL/GenBank/DDBJ databases">
        <authorList>
            <person name="Li R."/>
            <person name="Bekaert M."/>
        </authorList>
    </citation>
    <scope>NUCLEOTIDE SEQUENCE [LARGE SCALE GENOMIC DNA]</scope>
    <source>
        <strain evidence="4">wild</strain>
    </source>
</reference>
<dbReference type="PROSITE" id="PS51419">
    <property type="entry name" value="RAB"/>
    <property type="match status" value="1"/>
</dbReference>
<dbReference type="InterPro" id="IPR003578">
    <property type="entry name" value="Small_GTPase_Rho"/>
</dbReference>
<dbReference type="GO" id="GO:0003924">
    <property type="term" value="F:GTPase activity"/>
    <property type="evidence" value="ECO:0007669"/>
    <property type="project" value="InterPro"/>
</dbReference>
<keyword evidence="2" id="KW-0342">GTP-binding</keyword>
<name>A0A6J8E8D4_MYTCO</name>
<dbReference type="Pfam" id="PF00071">
    <property type="entry name" value="Ras"/>
    <property type="match status" value="1"/>
</dbReference>